<evidence type="ECO:0000259" key="1">
    <source>
        <dbReference type="PROSITE" id="PS50181"/>
    </source>
</evidence>
<name>A0A9P7VIL2_9AGAR</name>
<dbReference type="SUPFAM" id="SSF81383">
    <property type="entry name" value="F-box domain"/>
    <property type="match status" value="1"/>
</dbReference>
<evidence type="ECO:0000313" key="3">
    <source>
        <dbReference type="Proteomes" id="UP000812287"/>
    </source>
</evidence>
<dbReference type="RefSeq" id="XP_043034530.1">
    <property type="nucleotide sequence ID" value="XM_043177872.1"/>
</dbReference>
<sequence length="140" mass="16154">MVVQTRRMKQELEAASTLTTLPNELLYMIFDHVEKTDLVALACLSRGLNHVATHHLLGPWDEIPNKYSEFGSFATDASSTFSGLRYLALALQKPYIPSMTLMFTIDFMEDLDNVLRYHRTKYYMEYHAFRGLGKKLSQIL</sequence>
<organism evidence="2 3">
    <name type="scientific">Guyanagaster necrorhizus</name>
    <dbReference type="NCBI Taxonomy" id="856835"/>
    <lineage>
        <taxon>Eukaryota</taxon>
        <taxon>Fungi</taxon>
        <taxon>Dikarya</taxon>
        <taxon>Basidiomycota</taxon>
        <taxon>Agaricomycotina</taxon>
        <taxon>Agaricomycetes</taxon>
        <taxon>Agaricomycetidae</taxon>
        <taxon>Agaricales</taxon>
        <taxon>Marasmiineae</taxon>
        <taxon>Physalacriaceae</taxon>
        <taxon>Guyanagaster</taxon>
    </lineage>
</organism>
<reference evidence="2" key="1">
    <citation type="submission" date="2020-11" db="EMBL/GenBank/DDBJ databases">
        <title>Adaptations for nitrogen fixation in a non-lichenized fungal sporocarp promotes dispersal by wood-feeding termites.</title>
        <authorList>
            <consortium name="DOE Joint Genome Institute"/>
            <person name="Koch R.A."/>
            <person name="Yoon G."/>
            <person name="Arayal U."/>
            <person name="Lail K."/>
            <person name="Amirebrahimi M."/>
            <person name="Labutti K."/>
            <person name="Lipzen A."/>
            <person name="Riley R."/>
            <person name="Barry K."/>
            <person name="Henrissat B."/>
            <person name="Grigoriev I.V."/>
            <person name="Herr J.R."/>
            <person name="Aime M.C."/>
        </authorList>
    </citation>
    <scope>NUCLEOTIDE SEQUENCE</scope>
    <source>
        <strain evidence="2">MCA 3950</strain>
    </source>
</reference>
<dbReference type="AlphaFoldDB" id="A0A9P7VIL2"/>
<dbReference type="GeneID" id="66100159"/>
<accession>A0A9P7VIL2</accession>
<proteinExistence type="predicted"/>
<dbReference type="InterPro" id="IPR036047">
    <property type="entry name" value="F-box-like_dom_sf"/>
</dbReference>
<dbReference type="Proteomes" id="UP000812287">
    <property type="component" value="Unassembled WGS sequence"/>
</dbReference>
<protein>
    <recommendedName>
        <fullName evidence="1">F-box domain-containing protein</fullName>
    </recommendedName>
</protein>
<dbReference type="InterPro" id="IPR001810">
    <property type="entry name" value="F-box_dom"/>
</dbReference>
<dbReference type="SMART" id="SM00256">
    <property type="entry name" value="FBOX"/>
    <property type="match status" value="1"/>
</dbReference>
<evidence type="ECO:0000313" key="2">
    <source>
        <dbReference type="EMBL" id="KAG7441030.1"/>
    </source>
</evidence>
<dbReference type="OrthoDB" id="2899243at2759"/>
<dbReference type="PROSITE" id="PS50181">
    <property type="entry name" value="FBOX"/>
    <property type="match status" value="1"/>
</dbReference>
<gene>
    <name evidence="2" type="ORF">BT62DRAFT_1012064</name>
</gene>
<keyword evidence="3" id="KW-1185">Reference proteome</keyword>
<feature type="domain" description="F-box" evidence="1">
    <location>
        <begin position="15"/>
        <end position="63"/>
    </location>
</feature>
<comment type="caution">
    <text evidence="2">The sequence shown here is derived from an EMBL/GenBank/DDBJ whole genome shotgun (WGS) entry which is preliminary data.</text>
</comment>
<dbReference type="Pfam" id="PF12937">
    <property type="entry name" value="F-box-like"/>
    <property type="match status" value="1"/>
</dbReference>
<dbReference type="EMBL" id="MU250564">
    <property type="protein sequence ID" value="KAG7441030.1"/>
    <property type="molecule type" value="Genomic_DNA"/>
</dbReference>
<dbReference type="Gene3D" id="1.20.1280.50">
    <property type="match status" value="1"/>
</dbReference>